<evidence type="ECO:0000256" key="5">
    <source>
        <dbReference type="ARBA" id="ARBA00016531"/>
    </source>
</evidence>
<feature type="binding site" evidence="10 13">
    <location>
        <position position="125"/>
    </location>
    <ligand>
        <name>NAD(+)</name>
        <dbReference type="ChEBI" id="CHEBI:57540"/>
    </ligand>
</feature>
<gene>
    <name evidence="10 17" type="primary">hisD</name>
    <name evidence="17" type="ORF">FYJ68_05555</name>
</gene>
<dbReference type="GO" id="GO:0004399">
    <property type="term" value="F:histidinol dehydrogenase activity"/>
    <property type="evidence" value="ECO:0007669"/>
    <property type="project" value="UniProtKB-UniRule"/>
</dbReference>
<keyword evidence="7 10" id="KW-0862">Zinc</keyword>
<feature type="binding site" evidence="10 13">
    <location>
        <position position="210"/>
    </location>
    <ligand>
        <name>NAD(+)</name>
        <dbReference type="ChEBI" id="CHEBI:57540"/>
    </ligand>
</feature>
<evidence type="ECO:0000256" key="14">
    <source>
        <dbReference type="PIRSR" id="PIRSR000099-3"/>
    </source>
</evidence>
<dbReference type="AlphaFoldDB" id="A0A6N7XNN9"/>
<dbReference type="InterPro" id="IPR016161">
    <property type="entry name" value="Ald_DH/histidinol_DH"/>
</dbReference>
<feature type="active site" description="Proton acceptor" evidence="10 12">
    <location>
        <position position="323"/>
    </location>
</feature>
<comment type="caution">
    <text evidence="17">The sequence shown here is derived from an EMBL/GenBank/DDBJ whole genome shotgun (WGS) entry which is preliminary data.</text>
</comment>
<evidence type="ECO:0000256" key="1">
    <source>
        <dbReference type="ARBA" id="ARBA00003850"/>
    </source>
</evidence>
<evidence type="ECO:0000256" key="12">
    <source>
        <dbReference type="PIRSR" id="PIRSR000099-1"/>
    </source>
</evidence>
<keyword evidence="10" id="KW-0368">Histidine biosynthesis</keyword>
<evidence type="ECO:0000256" key="13">
    <source>
        <dbReference type="PIRSR" id="PIRSR000099-2"/>
    </source>
</evidence>
<evidence type="ECO:0000313" key="18">
    <source>
        <dbReference type="Proteomes" id="UP000469325"/>
    </source>
</evidence>
<evidence type="ECO:0000256" key="4">
    <source>
        <dbReference type="ARBA" id="ARBA00012965"/>
    </source>
</evidence>
<keyword evidence="18" id="KW-1185">Reference proteome</keyword>
<dbReference type="PANTHER" id="PTHR21256">
    <property type="entry name" value="HISTIDINOL DEHYDROGENASE HDH"/>
    <property type="match status" value="1"/>
</dbReference>
<feature type="binding site" evidence="10 14">
    <location>
        <position position="233"/>
    </location>
    <ligand>
        <name>substrate</name>
    </ligand>
</feature>
<feature type="binding site" evidence="10 14">
    <location>
        <position position="416"/>
    </location>
    <ligand>
        <name>substrate</name>
    </ligand>
</feature>
<feature type="binding site" evidence="10 13">
    <location>
        <position position="187"/>
    </location>
    <ligand>
        <name>NAD(+)</name>
        <dbReference type="ChEBI" id="CHEBI:57540"/>
    </ligand>
</feature>
<dbReference type="InterPro" id="IPR012131">
    <property type="entry name" value="Hstdl_DH"/>
</dbReference>
<comment type="similarity">
    <text evidence="3 10 11 16">Belongs to the histidinol dehydrogenase family.</text>
</comment>
<dbReference type="InterPro" id="IPR022695">
    <property type="entry name" value="Histidinol_DH_monofunct"/>
</dbReference>
<dbReference type="FunFam" id="3.40.50.1980:FF:000026">
    <property type="entry name" value="Histidinol dehydrogenase"/>
    <property type="match status" value="1"/>
</dbReference>
<dbReference type="Gene3D" id="3.40.50.1980">
    <property type="entry name" value="Nitrogenase molybdenum iron protein domain"/>
    <property type="match status" value="2"/>
</dbReference>
<dbReference type="SUPFAM" id="SSF53720">
    <property type="entry name" value="ALDH-like"/>
    <property type="match status" value="1"/>
</dbReference>
<keyword evidence="8 10" id="KW-0560">Oxidoreductase</keyword>
<feature type="binding site" evidence="10 14">
    <location>
        <position position="255"/>
    </location>
    <ligand>
        <name>substrate</name>
    </ligand>
</feature>
<dbReference type="CDD" id="cd06572">
    <property type="entry name" value="Histidinol_dh"/>
    <property type="match status" value="1"/>
</dbReference>
<evidence type="ECO:0000256" key="11">
    <source>
        <dbReference type="PIRNR" id="PIRNR000099"/>
    </source>
</evidence>
<dbReference type="HAMAP" id="MF_01024">
    <property type="entry name" value="HisD"/>
    <property type="match status" value="1"/>
</dbReference>
<evidence type="ECO:0000256" key="3">
    <source>
        <dbReference type="ARBA" id="ARBA00010178"/>
    </source>
</evidence>
<comment type="function">
    <text evidence="1 10">Catalyzes the sequential NAD-dependent oxidations of L-histidinol to L-histidinaldehyde and then to L-histidine.</text>
</comment>
<dbReference type="NCBIfam" id="TIGR00069">
    <property type="entry name" value="hisD"/>
    <property type="match status" value="1"/>
</dbReference>
<evidence type="ECO:0000256" key="16">
    <source>
        <dbReference type="RuleBase" id="RU004175"/>
    </source>
</evidence>
<keyword evidence="10 13" id="KW-0520">NAD</keyword>
<dbReference type="GO" id="GO:0000105">
    <property type="term" value="P:L-histidine biosynthetic process"/>
    <property type="evidence" value="ECO:0007669"/>
    <property type="project" value="UniProtKB-UniRule"/>
</dbReference>
<dbReference type="RefSeq" id="WP_154434801.1">
    <property type="nucleotide sequence ID" value="NZ_VUNC01000003.1"/>
</dbReference>
<keyword evidence="6 10" id="KW-0479">Metal-binding</keyword>
<comment type="catalytic activity">
    <reaction evidence="9 10">
        <text>L-histidinol + 2 NAD(+) + H2O = L-histidine + 2 NADH + 3 H(+)</text>
        <dbReference type="Rhea" id="RHEA:20641"/>
        <dbReference type="ChEBI" id="CHEBI:15377"/>
        <dbReference type="ChEBI" id="CHEBI:15378"/>
        <dbReference type="ChEBI" id="CHEBI:57540"/>
        <dbReference type="ChEBI" id="CHEBI:57595"/>
        <dbReference type="ChEBI" id="CHEBI:57699"/>
        <dbReference type="ChEBI" id="CHEBI:57945"/>
        <dbReference type="EC" id="1.1.1.23"/>
    </reaction>
</comment>
<dbReference type="PROSITE" id="PS00611">
    <property type="entry name" value="HISOL_DEHYDROGENASE"/>
    <property type="match status" value="1"/>
</dbReference>
<dbReference type="UniPathway" id="UPA00031">
    <property type="reaction ID" value="UER00014"/>
</dbReference>
<feature type="binding site" evidence="10 14">
    <location>
        <position position="357"/>
    </location>
    <ligand>
        <name>substrate</name>
    </ligand>
</feature>
<sequence length="467" mass="49438">MRTVELRGEERLSKKDLARTGALPREVMDSAQAIVDDVRERGDVAVREYCQRFDGACPSEFRVPDEVVRGALDMVDPEFLSSLRKAYDQIRDFHEREREQSWFTTKPDGTILGVKVTPVPSVAVYVPGGRAQYPSTVLMDTIPAKVAGVPRVVMVTPPQRDGSLSAYTLAAAAVAGVDEVYAVGGAQAIGAVAYGTESIPAVSKVVGPGNAYVAAAKRYVSGDVGIDMVAGPSEVCVLADATADPAIVAADLMAQAEHDPMAACYLVTDDPTLPDRVFPAIEALVSQSPREEITRASLDGKGLCVACDSLDAAVDAVNLIAPEHLELHCADAFSLLGRIQNAGAIFVGPWSSEPLGDYVAGPNHTLPTGGTALFSNPLGVYDFQKRSSVIGYTPEGLLADAPAVQALAQAEGLWAHALSVGMRRKLLAEGGDNFADVTEACADAMQTAWPRKLEEPGRPVLSGYESR</sequence>
<feature type="binding site" evidence="10 15">
    <location>
        <position position="357"/>
    </location>
    <ligand>
        <name>Zn(2+)</name>
        <dbReference type="ChEBI" id="CHEBI:29105"/>
    </ligand>
</feature>
<dbReference type="PRINTS" id="PR00083">
    <property type="entry name" value="HOLDHDRGNASE"/>
</dbReference>
<dbReference type="Proteomes" id="UP000469325">
    <property type="component" value="Unassembled WGS sequence"/>
</dbReference>
<protein>
    <recommendedName>
        <fullName evidence="5 10">Histidinol dehydrogenase</fullName>
        <shortName evidence="10">HDH</shortName>
        <ecNumber evidence="4 10">1.1.1.23</ecNumber>
    </recommendedName>
</protein>
<dbReference type="PIRSF" id="PIRSF000099">
    <property type="entry name" value="Histidinol_dh"/>
    <property type="match status" value="1"/>
</dbReference>
<evidence type="ECO:0000256" key="8">
    <source>
        <dbReference type="ARBA" id="ARBA00023002"/>
    </source>
</evidence>
<evidence type="ECO:0000256" key="2">
    <source>
        <dbReference type="ARBA" id="ARBA00004940"/>
    </source>
</evidence>
<evidence type="ECO:0000256" key="10">
    <source>
        <dbReference type="HAMAP-Rule" id="MF_01024"/>
    </source>
</evidence>
<evidence type="ECO:0000256" key="15">
    <source>
        <dbReference type="PIRSR" id="PIRSR000099-4"/>
    </source>
</evidence>
<organism evidence="17 18">
    <name type="scientific">Olsenella porci</name>
    <dbReference type="NCBI Taxonomy" id="2652279"/>
    <lineage>
        <taxon>Bacteria</taxon>
        <taxon>Bacillati</taxon>
        <taxon>Actinomycetota</taxon>
        <taxon>Coriobacteriia</taxon>
        <taxon>Coriobacteriales</taxon>
        <taxon>Atopobiaceae</taxon>
        <taxon>Olsenella</taxon>
    </lineage>
</organism>
<evidence type="ECO:0000313" key="17">
    <source>
        <dbReference type="EMBL" id="MST72574.1"/>
    </source>
</evidence>
<name>A0A6N7XNN9_9ACTN</name>
<dbReference type="Pfam" id="PF00815">
    <property type="entry name" value="Histidinol_dh"/>
    <property type="match status" value="1"/>
</dbReference>
<dbReference type="PANTHER" id="PTHR21256:SF2">
    <property type="entry name" value="HISTIDINE BIOSYNTHESIS TRIFUNCTIONAL PROTEIN"/>
    <property type="match status" value="1"/>
</dbReference>
<dbReference type="Gene3D" id="1.20.5.1300">
    <property type="match status" value="1"/>
</dbReference>
<dbReference type="EC" id="1.1.1.23" evidence="4 10"/>
<feature type="binding site" evidence="10 14">
    <location>
        <position position="324"/>
    </location>
    <ligand>
        <name>substrate</name>
    </ligand>
</feature>
<accession>A0A6N7XNN9</accession>
<evidence type="ECO:0000256" key="7">
    <source>
        <dbReference type="ARBA" id="ARBA00022833"/>
    </source>
</evidence>
<evidence type="ECO:0000256" key="6">
    <source>
        <dbReference type="ARBA" id="ARBA00022723"/>
    </source>
</evidence>
<reference evidence="17 18" key="1">
    <citation type="submission" date="2019-08" db="EMBL/GenBank/DDBJ databases">
        <title>In-depth cultivation of the pig gut microbiome towards novel bacterial diversity and tailored functional studies.</title>
        <authorList>
            <person name="Wylensek D."/>
            <person name="Hitch T.C.A."/>
            <person name="Clavel T."/>
        </authorList>
    </citation>
    <scope>NUCLEOTIDE SEQUENCE [LARGE SCALE GENOMIC DNA]</scope>
    <source>
        <strain evidence="17 18">CA-Schmier-601-WT-1</strain>
    </source>
</reference>
<dbReference type="GO" id="GO:0008270">
    <property type="term" value="F:zinc ion binding"/>
    <property type="evidence" value="ECO:0007669"/>
    <property type="project" value="UniProtKB-UniRule"/>
</dbReference>
<feature type="active site" description="Proton acceptor" evidence="10 12">
    <location>
        <position position="324"/>
    </location>
</feature>
<dbReference type="EMBL" id="VUNC01000003">
    <property type="protein sequence ID" value="MST72574.1"/>
    <property type="molecule type" value="Genomic_DNA"/>
</dbReference>
<proteinExistence type="inferred from homology"/>
<dbReference type="GO" id="GO:0051287">
    <property type="term" value="F:NAD binding"/>
    <property type="evidence" value="ECO:0007669"/>
    <property type="project" value="InterPro"/>
</dbReference>
<comment type="pathway">
    <text evidence="2 10">Amino-acid biosynthesis; L-histidine biosynthesis; L-histidine from 5-phospho-alpha-D-ribose 1-diphosphate: step 9/9.</text>
</comment>
<comment type="cofactor">
    <cofactor evidence="10 15">
        <name>Zn(2+)</name>
        <dbReference type="ChEBI" id="CHEBI:29105"/>
    </cofactor>
    <text evidence="10 15">Binds 1 zinc ion per subunit.</text>
</comment>
<keyword evidence="10" id="KW-0028">Amino-acid biosynthesis</keyword>
<feature type="binding site" evidence="10 15">
    <location>
        <position position="255"/>
    </location>
    <ligand>
        <name>Zn(2+)</name>
        <dbReference type="ChEBI" id="CHEBI:29105"/>
    </ligand>
</feature>
<evidence type="ECO:0000256" key="9">
    <source>
        <dbReference type="ARBA" id="ARBA00049489"/>
    </source>
</evidence>
<feature type="binding site" evidence="10 15">
    <location>
        <position position="416"/>
    </location>
    <ligand>
        <name>Zn(2+)</name>
        <dbReference type="ChEBI" id="CHEBI:29105"/>
    </ligand>
</feature>
<feature type="binding site" evidence="10 15">
    <location>
        <position position="258"/>
    </location>
    <ligand>
        <name>Zn(2+)</name>
        <dbReference type="ChEBI" id="CHEBI:29105"/>
    </ligand>
</feature>
<feature type="binding site" evidence="10 14">
    <location>
        <position position="258"/>
    </location>
    <ligand>
        <name>substrate</name>
    </ligand>
</feature>
<dbReference type="GO" id="GO:0005829">
    <property type="term" value="C:cytosol"/>
    <property type="evidence" value="ECO:0007669"/>
    <property type="project" value="TreeGrafter"/>
</dbReference>
<feature type="binding site" evidence="10 14">
    <location>
        <position position="411"/>
    </location>
    <ligand>
        <name>substrate</name>
    </ligand>
</feature>
<dbReference type="FunFam" id="3.40.50.1980:FF:000001">
    <property type="entry name" value="Histidinol dehydrogenase"/>
    <property type="match status" value="1"/>
</dbReference>
<dbReference type="InterPro" id="IPR001692">
    <property type="entry name" value="Histidinol_DH_CS"/>
</dbReference>